<evidence type="ECO:0000313" key="4">
    <source>
        <dbReference type="EMBL" id="KAH6869125.1"/>
    </source>
</evidence>
<feature type="repeat" description="ANK" evidence="3">
    <location>
        <begin position="128"/>
        <end position="160"/>
    </location>
</feature>
<evidence type="ECO:0000313" key="5">
    <source>
        <dbReference type="Proteomes" id="UP000777438"/>
    </source>
</evidence>
<dbReference type="EMBL" id="JAGPYM010000080">
    <property type="protein sequence ID" value="KAH6869125.1"/>
    <property type="molecule type" value="Genomic_DNA"/>
</dbReference>
<dbReference type="PRINTS" id="PR01415">
    <property type="entry name" value="ANKYRIN"/>
</dbReference>
<keyword evidence="5" id="KW-1185">Reference proteome</keyword>
<protein>
    <submittedName>
        <fullName evidence="4">Ankyrin repeat-containing domain protein</fullName>
    </submittedName>
</protein>
<accession>A0A9P8VMP6</accession>
<dbReference type="Proteomes" id="UP000777438">
    <property type="component" value="Unassembled WGS sequence"/>
</dbReference>
<feature type="repeat" description="ANK" evidence="3">
    <location>
        <begin position="21"/>
        <end position="53"/>
    </location>
</feature>
<proteinExistence type="predicted"/>
<dbReference type="SUPFAM" id="SSF48403">
    <property type="entry name" value="Ankyrin repeat"/>
    <property type="match status" value="1"/>
</dbReference>
<evidence type="ECO:0000256" key="1">
    <source>
        <dbReference type="ARBA" id="ARBA00022737"/>
    </source>
</evidence>
<keyword evidence="1" id="KW-0677">Repeat</keyword>
<dbReference type="PANTHER" id="PTHR24171:SF9">
    <property type="entry name" value="ANKYRIN REPEAT DOMAIN-CONTAINING PROTEIN 39"/>
    <property type="match status" value="1"/>
</dbReference>
<dbReference type="AlphaFoldDB" id="A0A9P8VMP6"/>
<keyword evidence="2 3" id="KW-0040">ANK repeat</keyword>
<dbReference type="InterPro" id="IPR002110">
    <property type="entry name" value="Ankyrin_rpt"/>
</dbReference>
<dbReference type="PROSITE" id="PS50088">
    <property type="entry name" value="ANK_REPEAT"/>
    <property type="match status" value="3"/>
</dbReference>
<evidence type="ECO:0000256" key="3">
    <source>
        <dbReference type="PROSITE-ProRule" id="PRU00023"/>
    </source>
</evidence>
<dbReference type="InterPro" id="IPR036770">
    <property type="entry name" value="Ankyrin_rpt-contain_sf"/>
</dbReference>
<dbReference type="PANTHER" id="PTHR24171">
    <property type="entry name" value="ANKYRIN REPEAT DOMAIN-CONTAINING PROTEIN 39-RELATED"/>
    <property type="match status" value="1"/>
</dbReference>
<feature type="repeat" description="ANK" evidence="3">
    <location>
        <begin position="54"/>
        <end position="86"/>
    </location>
</feature>
<dbReference type="Pfam" id="PF12796">
    <property type="entry name" value="Ank_2"/>
    <property type="match status" value="2"/>
</dbReference>
<comment type="caution">
    <text evidence="4">The sequence shown here is derived from an EMBL/GenBank/DDBJ whole genome shotgun (WGS) entry which is preliminary data.</text>
</comment>
<reference evidence="4 5" key="1">
    <citation type="journal article" date="2021" name="Nat. Commun.">
        <title>Genetic determinants of endophytism in the Arabidopsis root mycobiome.</title>
        <authorList>
            <person name="Mesny F."/>
            <person name="Miyauchi S."/>
            <person name="Thiergart T."/>
            <person name="Pickel B."/>
            <person name="Atanasova L."/>
            <person name="Karlsson M."/>
            <person name="Huettel B."/>
            <person name="Barry K.W."/>
            <person name="Haridas S."/>
            <person name="Chen C."/>
            <person name="Bauer D."/>
            <person name="Andreopoulos W."/>
            <person name="Pangilinan J."/>
            <person name="LaButti K."/>
            <person name="Riley R."/>
            <person name="Lipzen A."/>
            <person name="Clum A."/>
            <person name="Drula E."/>
            <person name="Henrissat B."/>
            <person name="Kohler A."/>
            <person name="Grigoriev I.V."/>
            <person name="Martin F.M."/>
            <person name="Hacquard S."/>
        </authorList>
    </citation>
    <scope>NUCLEOTIDE SEQUENCE [LARGE SCALE GENOMIC DNA]</scope>
    <source>
        <strain evidence="4 5">MPI-CAGE-CH-0241</strain>
    </source>
</reference>
<sequence length="235" mass="25128">MKGHLEVIQQLEADIEVADARGRTSLHLAVMHNKDDVVQKLIELSADMDKTDMYGETALLLALRLDKPEIAEKLLQAGADPNAHGESSSTALDFVVARENVDLGCCNVIRELLECEDASKAINCAAADGGTPLHRAVADVDQETVDMLLEAGANPNLTDDNGGTPLHGVFQKASSFISRRSRLSASGLDLAMRNMAKALVEKGADPRARNKLGQTPTDLAEEQGLTALGEYLLSV</sequence>
<name>A0A9P8VMP6_9HYPO</name>
<dbReference type="SMART" id="SM00248">
    <property type="entry name" value="ANK"/>
    <property type="match status" value="4"/>
</dbReference>
<organism evidence="4 5">
    <name type="scientific">Thelonectria olida</name>
    <dbReference type="NCBI Taxonomy" id="1576542"/>
    <lineage>
        <taxon>Eukaryota</taxon>
        <taxon>Fungi</taxon>
        <taxon>Dikarya</taxon>
        <taxon>Ascomycota</taxon>
        <taxon>Pezizomycotina</taxon>
        <taxon>Sordariomycetes</taxon>
        <taxon>Hypocreomycetidae</taxon>
        <taxon>Hypocreales</taxon>
        <taxon>Nectriaceae</taxon>
        <taxon>Thelonectria</taxon>
    </lineage>
</organism>
<gene>
    <name evidence="4" type="ORF">B0T10DRAFT_467453</name>
</gene>
<dbReference type="PROSITE" id="PS50297">
    <property type="entry name" value="ANK_REP_REGION"/>
    <property type="match status" value="3"/>
</dbReference>
<evidence type="ECO:0000256" key="2">
    <source>
        <dbReference type="ARBA" id="ARBA00023043"/>
    </source>
</evidence>
<dbReference type="OrthoDB" id="21416at2759"/>
<dbReference type="Gene3D" id="1.25.40.20">
    <property type="entry name" value="Ankyrin repeat-containing domain"/>
    <property type="match status" value="2"/>
</dbReference>